<dbReference type="Proteomes" id="UP000054977">
    <property type="component" value="Unassembled WGS sequence"/>
</dbReference>
<name>A0A158JGR8_9BURK</name>
<proteinExistence type="predicted"/>
<reference evidence="1" key="1">
    <citation type="submission" date="2016-01" db="EMBL/GenBank/DDBJ databases">
        <authorList>
            <person name="Peeters C."/>
        </authorList>
    </citation>
    <scope>NUCLEOTIDE SEQUENCE [LARGE SCALE GENOMIC DNA]</scope>
    <source>
        <strain evidence="1">LMG 22934</strain>
    </source>
</reference>
<comment type="caution">
    <text evidence="1">The sequence shown here is derived from an EMBL/GenBank/DDBJ whole genome shotgun (WGS) entry which is preliminary data.</text>
</comment>
<sequence length="69" mass="7477">MKKIEDGQYIAICKERNALAAAMNGHAAVFPEARCTIANGQAVFKRDGTMVWSCNAAYAEANFNLKPIA</sequence>
<dbReference type="STRING" id="326474.AWB65_06536"/>
<dbReference type="OrthoDB" id="8969959at2"/>
<protein>
    <submittedName>
        <fullName evidence="1">Uncharacterized protein</fullName>
    </submittedName>
</protein>
<evidence type="ECO:0000313" key="2">
    <source>
        <dbReference type="Proteomes" id="UP000054977"/>
    </source>
</evidence>
<gene>
    <name evidence="1" type="ORF">AWB65_06536</name>
</gene>
<accession>A0A158JGR8</accession>
<dbReference type="EMBL" id="FCNW02000090">
    <property type="protein sequence ID" value="SAL67540.1"/>
    <property type="molecule type" value="Genomic_DNA"/>
</dbReference>
<dbReference type="AlphaFoldDB" id="A0A158JGR8"/>
<keyword evidence="2" id="KW-1185">Reference proteome</keyword>
<evidence type="ECO:0000313" key="1">
    <source>
        <dbReference type="EMBL" id="SAL67540.1"/>
    </source>
</evidence>
<organism evidence="1 2">
    <name type="scientific">Caballeronia humi</name>
    <dbReference type="NCBI Taxonomy" id="326474"/>
    <lineage>
        <taxon>Bacteria</taxon>
        <taxon>Pseudomonadati</taxon>
        <taxon>Pseudomonadota</taxon>
        <taxon>Betaproteobacteria</taxon>
        <taxon>Burkholderiales</taxon>
        <taxon>Burkholderiaceae</taxon>
        <taxon>Caballeronia</taxon>
    </lineage>
</organism>